<evidence type="ECO:0000256" key="8">
    <source>
        <dbReference type="ARBA" id="ARBA00023136"/>
    </source>
</evidence>
<comment type="subcellular location">
    <subcellularLocation>
        <location evidence="1">Cell membrane</location>
        <topology evidence="1">Multi-pass membrane protein</topology>
    </subcellularLocation>
</comment>
<dbReference type="InterPro" id="IPR032694">
    <property type="entry name" value="CopC/D"/>
</dbReference>
<dbReference type="GO" id="GO:0006825">
    <property type="term" value="P:copper ion transport"/>
    <property type="evidence" value="ECO:0007669"/>
    <property type="project" value="InterPro"/>
</dbReference>
<feature type="signal peptide" evidence="10">
    <location>
        <begin position="1"/>
        <end position="20"/>
    </location>
</feature>
<evidence type="ECO:0000256" key="7">
    <source>
        <dbReference type="ARBA" id="ARBA00023008"/>
    </source>
</evidence>
<dbReference type="GO" id="GO:0046688">
    <property type="term" value="P:response to copper ion"/>
    <property type="evidence" value="ECO:0007669"/>
    <property type="project" value="InterPro"/>
</dbReference>
<feature type="domain" description="CopC" evidence="11">
    <location>
        <begin position="24"/>
        <end position="119"/>
    </location>
</feature>
<feature type="transmembrane region" description="Helical" evidence="9">
    <location>
        <begin position="175"/>
        <end position="194"/>
    </location>
</feature>
<feature type="transmembrane region" description="Helical" evidence="9">
    <location>
        <begin position="145"/>
        <end position="168"/>
    </location>
</feature>
<keyword evidence="5 10" id="KW-0732">Signal</keyword>
<dbReference type="PANTHER" id="PTHR34820">
    <property type="entry name" value="INNER MEMBRANE PROTEIN YEBZ"/>
    <property type="match status" value="1"/>
</dbReference>
<comment type="caution">
    <text evidence="13">The sequence shown here is derived from an EMBL/GenBank/DDBJ whole genome shotgun (WGS) entry which is preliminary data.</text>
</comment>
<evidence type="ECO:0000256" key="3">
    <source>
        <dbReference type="ARBA" id="ARBA00022692"/>
    </source>
</evidence>
<dbReference type="SUPFAM" id="SSF81296">
    <property type="entry name" value="E set domains"/>
    <property type="match status" value="1"/>
</dbReference>
<dbReference type="AlphaFoldDB" id="A0A537IQM6"/>
<name>A0A537IQM6_9BACT</name>
<dbReference type="InterPro" id="IPR007348">
    <property type="entry name" value="CopC_dom"/>
</dbReference>
<dbReference type="Pfam" id="PF04234">
    <property type="entry name" value="CopC"/>
    <property type="match status" value="1"/>
</dbReference>
<dbReference type="InterPro" id="IPR008457">
    <property type="entry name" value="Cu-R_CopD_dom"/>
</dbReference>
<feature type="transmembrane region" description="Helical" evidence="9">
    <location>
        <begin position="241"/>
        <end position="259"/>
    </location>
</feature>
<evidence type="ECO:0008006" key="15">
    <source>
        <dbReference type="Google" id="ProtNLM"/>
    </source>
</evidence>
<evidence type="ECO:0000259" key="12">
    <source>
        <dbReference type="Pfam" id="PF05425"/>
    </source>
</evidence>
<dbReference type="GO" id="GO:0042597">
    <property type="term" value="C:periplasmic space"/>
    <property type="evidence" value="ECO:0007669"/>
    <property type="project" value="InterPro"/>
</dbReference>
<keyword evidence="8 9" id="KW-0472">Membrane</keyword>
<keyword evidence="7" id="KW-0186">Copper</keyword>
<protein>
    <recommendedName>
        <fullName evidence="15">Copper resistance protein CopC</fullName>
    </recommendedName>
</protein>
<feature type="transmembrane region" description="Helical" evidence="9">
    <location>
        <begin position="311"/>
        <end position="334"/>
    </location>
</feature>
<evidence type="ECO:0000259" key="11">
    <source>
        <dbReference type="Pfam" id="PF04234"/>
    </source>
</evidence>
<evidence type="ECO:0000256" key="6">
    <source>
        <dbReference type="ARBA" id="ARBA00022989"/>
    </source>
</evidence>
<dbReference type="InterPro" id="IPR014755">
    <property type="entry name" value="Cu-Rt/internalin_Ig-like"/>
</dbReference>
<evidence type="ECO:0000256" key="10">
    <source>
        <dbReference type="SAM" id="SignalP"/>
    </source>
</evidence>
<dbReference type="EMBL" id="VBAP01000069">
    <property type="protein sequence ID" value="TMI73589.1"/>
    <property type="molecule type" value="Genomic_DNA"/>
</dbReference>
<feature type="transmembrane region" description="Helical" evidence="9">
    <location>
        <begin position="214"/>
        <end position="234"/>
    </location>
</feature>
<sequence length="645" mass="66758">MKGLAVAGMGLLVVLAAAPAALGHALLRQSEPPDGAVLDAPPDRIVLTFTEEPEPALSLIKVVDSSGREVEREPARPVAGQPLSLQLQIPTLPRGIYTVTWRTVSRVDGHVTGGAFAFGIGLAPAGATPQPASPPPSILDVAARWIFYVGLSTLLGAAWVWGVAFPAVPSGGARVLTLGWLVSMLGLVALAESQRADAGVTFGQLLGTGVGRALVWRAGAIVLAGAALAAGVHVPPKRRRAALILAAWCVLGAIFAHVTAGHAGASTGVWRWAKILFQWAHMSAAAVWLGGLAALLIGLRDVSHSAQAVVVRRFSAVAGIALGVVVASGVARAIDEVGTWTLLISTAFGRLVLVKSALLLALAGLGAVNRYRHVPRAPHSLPGLRKVGATELAIALAVFAVTGLLTSMAPASLLEVASRPAPLVVTGSDFGTTVRARLEVTPGTPGFNAFVLRLTDYDRGQPITAQRIGLRFSSLDHPDVGSSTLTLNASIDGAYAGRGSNLSIDGRWQIAVTVERGVNSVEIPLALALKSPPAEVETVRLPGQPTLYTVKVSGAAVQVYLDPEQAGPTNVHVTFFDAAGNELSVGPLTVMATSQRGEQTTLKVLRFGPGHFAAVGTLPSGEVQLQITAELSAGQRLRTSLTIRL</sequence>
<feature type="domain" description="Copper resistance protein D" evidence="12">
    <location>
        <begin position="310"/>
        <end position="405"/>
    </location>
</feature>
<dbReference type="Pfam" id="PF05425">
    <property type="entry name" value="CopD"/>
    <property type="match status" value="1"/>
</dbReference>
<evidence type="ECO:0000256" key="4">
    <source>
        <dbReference type="ARBA" id="ARBA00022723"/>
    </source>
</evidence>
<keyword evidence="6 9" id="KW-1133">Transmembrane helix</keyword>
<dbReference type="GO" id="GO:0005507">
    <property type="term" value="F:copper ion binding"/>
    <property type="evidence" value="ECO:0007669"/>
    <property type="project" value="InterPro"/>
</dbReference>
<proteinExistence type="predicted"/>
<dbReference type="Gene3D" id="2.60.40.1220">
    <property type="match status" value="1"/>
</dbReference>
<feature type="transmembrane region" description="Helical" evidence="9">
    <location>
        <begin position="389"/>
        <end position="409"/>
    </location>
</feature>
<evidence type="ECO:0000256" key="1">
    <source>
        <dbReference type="ARBA" id="ARBA00004651"/>
    </source>
</evidence>
<feature type="transmembrane region" description="Helical" evidence="9">
    <location>
        <begin position="340"/>
        <end position="368"/>
    </location>
</feature>
<organism evidence="13 14">
    <name type="scientific">Candidatus Segetimicrobium genomatis</name>
    <dbReference type="NCBI Taxonomy" id="2569760"/>
    <lineage>
        <taxon>Bacteria</taxon>
        <taxon>Bacillati</taxon>
        <taxon>Candidatus Sysuimicrobiota</taxon>
        <taxon>Candidatus Sysuimicrobiia</taxon>
        <taxon>Candidatus Sysuimicrobiales</taxon>
        <taxon>Candidatus Segetimicrobiaceae</taxon>
        <taxon>Candidatus Segetimicrobium</taxon>
    </lineage>
</organism>
<evidence type="ECO:0000256" key="5">
    <source>
        <dbReference type="ARBA" id="ARBA00022729"/>
    </source>
</evidence>
<gene>
    <name evidence="13" type="ORF">E6H05_09530</name>
</gene>
<keyword evidence="3 9" id="KW-0812">Transmembrane</keyword>
<accession>A0A537IQM6</accession>
<dbReference type="PANTHER" id="PTHR34820:SF4">
    <property type="entry name" value="INNER MEMBRANE PROTEIN YEBZ"/>
    <property type="match status" value="1"/>
</dbReference>
<evidence type="ECO:0000313" key="13">
    <source>
        <dbReference type="EMBL" id="TMI73589.1"/>
    </source>
</evidence>
<dbReference type="InterPro" id="IPR014756">
    <property type="entry name" value="Ig_E-set"/>
</dbReference>
<feature type="transmembrane region" description="Helical" evidence="9">
    <location>
        <begin position="279"/>
        <end position="299"/>
    </location>
</feature>
<dbReference type="GO" id="GO:0005886">
    <property type="term" value="C:plasma membrane"/>
    <property type="evidence" value="ECO:0007669"/>
    <property type="project" value="UniProtKB-SubCell"/>
</dbReference>
<reference evidence="13 14" key="1">
    <citation type="journal article" date="2019" name="Nat. Microbiol.">
        <title>Mediterranean grassland soil C-N compound turnover is dependent on rainfall and depth, and is mediated by genomically divergent microorganisms.</title>
        <authorList>
            <person name="Diamond S."/>
            <person name="Andeer P.F."/>
            <person name="Li Z."/>
            <person name="Crits-Christoph A."/>
            <person name="Burstein D."/>
            <person name="Anantharaman K."/>
            <person name="Lane K.R."/>
            <person name="Thomas B.C."/>
            <person name="Pan C."/>
            <person name="Northen T.R."/>
            <person name="Banfield J.F."/>
        </authorList>
    </citation>
    <scope>NUCLEOTIDE SEQUENCE [LARGE SCALE GENOMIC DNA]</scope>
    <source>
        <strain evidence="13">NP_8</strain>
    </source>
</reference>
<evidence type="ECO:0000256" key="2">
    <source>
        <dbReference type="ARBA" id="ARBA00022475"/>
    </source>
</evidence>
<keyword evidence="2" id="KW-1003">Cell membrane</keyword>
<dbReference type="Proteomes" id="UP000318834">
    <property type="component" value="Unassembled WGS sequence"/>
</dbReference>
<evidence type="ECO:0000256" key="9">
    <source>
        <dbReference type="SAM" id="Phobius"/>
    </source>
</evidence>
<keyword evidence="4" id="KW-0479">Metal-binding</keyword>
<evidence type="ECO:0000313" key="14">
    <source>
        <dbReference type="Proteomes" id="UP000318834"/>
    </source>
</evidence>
<feature type="chain" id="PRO_5021964340" description="Copper resistance protein CopC" evidence="10">
    <location>
        <begin position="21"/>
        <end position="645"/>
    </location>
</feature>